<reference evidence="2 3" key="1">
    <citation type="submission" date="2019-11" db="EMBL/GenBank/DDBJ databases">
        <authorList>
            <person name="Holert J."/>
        </authorList>
    </citation>
    <scope>NUCLEOTIDE SEQUENCE [LARGE SCALE GENOMIC DNA]</scope>
    <source>
        <strain evidence="2">SB11_3</strain>
    </source>
</reference>
<accession>A0A5S9PX70</accession>
<dbReference type="OrthoDB" id="5818611at2"/>
<protein>
    <recommendedName>
        <fullName evidence="4">DUF3081 domain-containing protein</fullName>
    </recommendedName>
</protein>
<organism evidence="2 3">
    <name type="scientific">BD1-7 clade bacterium</name>
    <dbReference type="NCBI Taxonomy" id="2029982"/>
    <lineage>
        <taxon>Bacteria</taxon>
        <taxon>Pseudomonadati</taxon>
        <taxon>Pseudomonadota</taxon>
        <taxon>Gammaproteobacteria</taxon>
        <taxon>Cellvibrionales</taxon>
        <taxon>Spongiibacteraceae</taxon>
        <taxon>BD1-7 clade</taxon>
    </lineage>
</organism>
<dbReference type="EMBL" id="CACSIO010000003">
    <property type="protein sequence ID" value="CAA0094343.1"/>
    <property type="molecule type" value="Genomic_DNA"/>
</dbReference>
<gene>
    <name evidence="2" type="ORF">OPDIPICF_01491</name>
    <name evidence="1" type="ORF">OPDIPICF_03960</name>
</gene>
<evidence type="ECO:0008006" key="4">
    <source>
        <dbReference type="Google" id="ProtNLM"/>
    </source>
</evidence>
<keyword evidence="3" id="KW-1185">Reference proteome</keyword>
<sequence length="90" mass="10454">MDSRIDIKQALRVYNKVITHGTKHTGDLGHDYTLAGLTAWSDADGYTLMLEDKDAKLTVYFHNKYNVDFHNNFALDQFLEHMDKIDKTDF</sequence>
<name>A0A5S9PX70_9GAMM</name>
<evidence type="ECO:0000313" key="1">
    <source>
        <dbReference type="EMBL" id="CAA0094343.1"/>
    </source>
</evidence>
<evidence type="ECO:0000313" key="2">
    <source>
        <dbReference type="EMBL" id="CAA0109681.1"/>
    </source>
</evidence>
<dbReference type="Proteomes" id="UP000441399">
    <property type="component" value="Unassembled WGS sequence"/>
</dbReference>
<evidence type="ECO:0000313" key="3">
    <source>
        <dbReference type="Proteomes" id="UP000441399"/>
    </source>
</evidence>
<proteinExistence type="predicted"/>
<dbReference type="EMBL" id="CACSIO010000012">
    <property type="protein sequence ID" value="CAA0109681.1"/>
    <property type="molecule type" value="Genomic_DNA"/>
</dbReference>
<dbReference type="AlphaFoldDB" id="A0A5S9PX70"/>
<dbReference type="Pfam" id="PF11280">
    <property type="entry name" value="DUF3081"/>
    <property type="match status" value="1"/>
</dbReference>
<dbReference type="InterPro" id="IPR021432">
    <property type="entry name" value="DUF3081"/>
</dbReference>